<feature type="region of interest" description="Disordered" evidence="9">
    <location>
        <begin position="781"/>
        <end position="803"/>
    </location>
</feature>
<evidence type="ECO:0000313" key="15">
    <source>
        <dbReference type="RefSeq" id="XP_035826285.1"/>
    </source>
</evidence>
<dbReference type="InterPro" id="IPR032042">
    <property type="entry name" value="POT1PC"/>
</dbReference>
<evidence type="ECO:0000256" key="3">
    <source>
        <dbReference type="ARBA" id="ARBA00008442"/>
    </source>
</evidence>
<dbReference type="RefSeq" id="XP_035826283.1">
    <property type="nucleotide sequence ID" value="XM_035970390.1"/>
</dbReference>
<feature type="region of interest" description="Disordered" evidence="9">
    <location>
        <begin position="123"/>
        <end position="224"/>
    </location>
</feature>
<evidence type="ECO:0000313" key="11">
    <source>
        <dbReference type="Proteomes" id="UP000694888"/>
    </source>
</evidence>
<dbReference type="RefSeq" id="XP_005100900.1">
    <property type="nucleotide sequence ID" value="XM_005100843.3"/>
</dbReference>
<dbReference type="PANTHER" id="PTHR14513">
    <property type="entry name" value="PROTECTION OF TELOMERES 1"/>
    <property type="match status" value="1"/>
</dbReference>
<feature type="compositionally biased region" description="Basic residues" evidence="9">
    <location>
        <begin position="590"/>
        <end position="609"/>
    </location>
</feature>
<dbReference type="InterPro" id="IPR011564">
    <property type="entry name" value="Telomer_end-bd_POT1/Cdc13"/>
</dbReference>
<dbReference type="CDD" id="cd04497">
    <property type="entry name" value="hPOT1_OB1_like"/>
    <property type="match status" value="1"/>
</dbReference>
<evidence type="ECO:0000256" key="5">
    <source>
        <dbReference type="ARBA" id="ARBA00022454"/>
    </source>
</evidence>
<evidence type="ECO:0000256" key="2">
    <source>
        <dbReference type="ARBA" id="ARBA00004574"/>
    </source>
</evidence>
<dbReference type="Pfam" id="PF02765">
    <property type="entry name" value="POT1"/>
    <property type="match status" value="1"/>
</dbReference>
<gene>
    <name evidence="12 13 14 15" type="primary">LOC101863193</name>
</gene>
<comment type="similarity">
    <text evidence="3">Belongs to the telombin family.</text>
</comment>
<evidence type="ECO:0000256" key="1">
    <source>
        <dbReference type="ARBA" id="ARBA00004123"/>
    </source>
</evidence>
<evidence type="ECO:0000256" key="4">
    <source>
        <dbReference type="ARBA" id="ARBA00015253"/>
    </source>
</evidence>
<dbReference type="GeneID" id="101863193"/>
<accession>A0ABM1A2A5</accession>
<organism evidence="11 13">
    <name type="scientific">Aplysia californica</name>
    <name type="common">California sea hare</name>
    <dbReference type="NCBI Taxonomy" id="6500"/>
    <lineage>
        <taxon>Eukaryota</taxon>
        <taxon>Metazoa</taxon>
        <taxon>Spiralia</taxon>
        <taxon>Lophotrochozoa</taxon>
        <taxon>Mollusca</taxon>
        <taxon>Gastropoda</taxon>
        <taxon>Heterobranchia</taxon>
        <taxon>Euthyneura</taxon>
        <taxon>Tectipleura</taxon>
        <taxon>Aplysiida</taxon>
        <taxon>Aplysioidea</taxon>
        <taxon>Aplysiidae</taxon>
        <taxon>Aplysia</taxon>
    </lineage>
</organism>
<evidence type="ECO:0000259" key="10">
    <source>
        <dbReference type="SMART" id="SM00976"/>
    </source>
</evidence>
<name>A0ABM1A2A5_APLCA</name>
<evidence type="ECO:0000313" key="14">
    <source>
        <dbReference type="RefSeq" id="XP_035826283.1"/>
    </source>
</evidence>
<evidence type="ECO:0000256" key="7">
    <source>
        <dbReference type="ARBA" id="ARBA00023125"/>
    </source>
</evidence>
<evidence type="ECO:0000256" key="6">
    <source>
        <dbReference type="ARBA" id="ARBA00022895"/>
    </source>
</evidence>
<dbReference type="Proteomes" id="UP000694888">
    <property type="component" value="Unplaced"/>
</dbReference>
<evidence type="ECO:0000313" key="12">
    <source>
        <dbReference type="RefSeq" id="XP_005100900.1"/>
    </source>
</evidence>
<feature type="domain" description="Telomeric single stranded DNA binding POT1/Cdc13" evidence="10">
    <location>
        <begin position="232"/>
        <end position="363"/>
    </location>
</feature>
<feature type="compositionally biased region" description="Polar residues" evidence="9">
    <location>
        <begin position="702"/>
        <end position="722"/>
    </location>
</feature>
<keyword evidence="5" id="KW-0158">Chromosome</keyword>
<dbReference type="InterPro" id="IPR028389">
    <property type="entry name" value="POT1"/>
</dbReference>
<keyword evidence="6" id="KW-0779">Telomere</keyword>
<feature type="compositionally biased region" description="Basic and acidic residues" evidence="9">
    <location>
        <begin position="203"/>
        <end position="217"/>
    </location>
</feature>
<keyword evidence="8" id="KW-0539">Nucleus</keyword>
<proteinExistence type="inferred from homology"/>
<comment type="subcellular location">
    <subcellularLocation>
        <location evidence="2">Chromosome</location>
        <location evidence="2">Telomere</location>
    </subcellularLocation>
    <subcellularLocation>
        <location evidence="1">Nucleus</location>
    </subcellularLocation>
</comment>
<keyword evidence="11" id="KW-1185">Reference proteome</keyword>
<protein>
    <recommendedName>
        <fullName evidence="4">Protection of telomeres protein 1</fullName>
    </recommendedName>
</protein>
<evidence type="ECO:0000256" key="9">
    <source>
        <dbReference type="SAM" id="MobiDB-lite"/>
    </source>
</evidence>
<evidence type="ECO:0000313" key="13">
    <source>
        <dbReference type="RefSeq" id="XP_012939380.1"/>
    </source>
</evidence>
<feature type="compositionally biased region" description="Polar residues" evidence="9">
    <location>
        <begin position="730"/>
        <end position="742"/>
    </location>
</feature>
<feature type="compositionally biased region" description="Low complexity" evidence="9">
    <location>
        <begin position="614"/>
        <end position="626"/>
    </location>
</feature>
<dbReference type="InterPro" id="IPR012340">
    <property type="entry name" value="NA-bd_OB-fold"/>
</dbReference>
<evidence type="ECO:0000256" key="8">
    <source>
        <dbReference type="ARBA" id="ARBA00023242"/>
    </source>
</evidence>
<dbReference type="Pfam" id="PF16686">
    <property type="entry name" value="POT1PC"/>
    <property type="match status" value="1"/>
</dbReference>
<dbReference type="PANTHER" id="PTHR14513:SF0">
    <property type="entry name" value="PROTECTION OF TELOMERES PROTEIN 1"/>
    <property type="match status" value="1"/>
</dbReference>
<feature type="compositionally biased region" description="Polar residues" evidence="9">
    <location>
        <begin position="160"/>
        <end position="201"/>
    </location>
</feature>
<feature type="compositionally biased region" description="Acidic residues" evidence="9">
    <location>
        <begin position="650"/>
        <end position="662"/>
    </location>
</feature>
<dbReference type="RefSeq" id="XP_012939380.1">
    <property type="nucleotide sequence ID" value="XM_013083926.2"/>
</dbReference>
<dbReference type="Gene3D" id="2.40.50.140">
    <property type="entry name" value="Nucleic acid-binding proteins"/>
    <property type="match status" value="2"/>
</dbReference>
<dbReference type="SUPFAM" id="SSF50249">
    <property type="entry name" value="Nucleic acid-binding proteins"/>
    <property type="match status" value="2"/>
</dbReference>
<feature type="region of interest" description="Disordered" evidence="9">
    <location>
        <begin position="534"/>
        <end position="742"/>
    </location>
</feature>
<dbReference type="RefSeq" id="XP_035826285.1">
    <property type="nucleotide sequence ID" value="XM_035970392.1"/>
</dbReference>
<dbReference type="SMART" id="SM00976">
    <property type="entry name" value="Telo_bind"/>
    <property type="match status" value="1"/>
</dbReference>
<feature type="compositionally biased region" description="Basic and acidic residues" evidence="9">
    <location>
        <begin position="678"/>
        <end position="690"/>
    </location>
</feature>
<feature type="compositionally biased region" description="Polar residues" evidence="9">
    <location>
        <begin position="143"/>
        <end position="152"/>
    </location>
</feature>
<keyword evidence="7" id="KW-0238">DNA-binding</keyword>
<sequence>MPASLCLYEELKDHLPENAKRLKLSSMNEDFLEVDEDYVQGVIQTKYDFHTLPYPALKFVLHDGSGSVGLFTMGEAAVDLDKLASEGDILVCTKFCVELSCDLPTLVANDVDDETKVLVIPKNSSNACGTSSDKKSPLGKHSSLAQVSQPGSSRHEDSSSSKQVVRSVIKSPNRNLVSSTVSPANKSSSGNTHQNVRPSSSKQRRESPRRETNRKDVLSQPSPKKAGIRYSYKALSDVAANTVVNVYGIVTFTKTPAQSRGSDFYCLISIQDPSLAKTGEKLSCNIFSKSSDDLPRVDVGDVVRFHRLKVQKFQGKRQGYNGPGFQWLVFPEGSVGRKVASSMNFSFCEEDKNEVKRLSEWWDQVGSSQGAIPSTTLCQAQPREYFNLICQIIRIGDMRSDTDCKLLRVWDGTKFEGSIKEADLRDYDESTLVEDRNLLTVSDDLAVDIYLFENHAETAANFQPGDFIKLTNLHAAVVGGQVELTLHRGTAFNRGARVLSPDSPEVIPVSSLIGTCMAAHACGDSENHSMLDEWTQQPQHGDREVSPEVEDQDTLNCPPITAQSGGGAEGHTGDGDEHLNFGSASLSPVQRRKIAHRTSKGKGLGKNRVRMYINSDSDSNSNADTSQTAASCVHGSRPRTRSQQKQCEVSPDEEEMDSDDESVLGNRSVVLSMEEPEDRSGARPETEMHESPLGSGVVRDSSCVQDGKISSSGNSFDDSGAQQLDKGGADSSSQGTFATAAESCQLSSQDNLSSPSQEIISSPVTIPLSLKARSVSPQHSFFNSQQCSEEDQHSSTNAEGVPSTEPRLFQLTEEDFVADSEILCFDTAASVPETETDQLMETADSDLTMNSTIMDTADPVYSVSMDDSFSTPRCILKTASAIVGHVKVPITKLKDVLSHSMPCKFKVQVKIGDFHPRPQTVSELFYVYCLKCKHYEQTRQDIRENPSSAVEQLCPVCPDQKMQPTIIMMFELVEDDCAVIAYLWDTNALQFLNLNEPLELLTRDETFADIKQSLDALCPPNFTVSERPWFECCIFSYKCGNKTKYQIFDTVLIRKELK</sequence>
<reference evidence="12 13" key="1">
    <citation type="submission" date="2025-05" db="UniProtKB">
        <authorList>
            <consortium name="RefSeq"/>
        </authorList>
    </citation>
    <scope>IDENTIFICATION</scope>
</reference>